<name>A0A2H3TG20_FUSOX</name>
<sequence>MPTGSEYESEPMASGQVQGGDNLAPENLDENKYSDQTCRSPSNPSDKETSHPDGGLDADKRFKECVEQLLHSKNVAKEINQELEELLSVVNELLSFSGT</sequence>
<evidence type="ECO:0000313" key="3">
    <source>
        <dbReference type="Proteomes" id="UP000219369"/>
    </source>
</evidence>
<protein>
    <submittedName>
        <fullName evidence="2">Uncharacterized protein</fullName>
    </submittedName>
</protein>
<dbReference type="AlphaFoldDB" id="A0A2H3TG20"/>
<organism evidence="2 3">
    <name type="scientific">Fusarium oxysporum</name>
    <name type="common">Fusarium vascular wilt</name>
    <dbReference type="NCBI Taxonomy" id="5507"/>
    <lineage>
        <taxon>Eukaryota</taxon>
        <taxon>Fungi</taxon>
        <taxon>Dikarya</taxon>
        <taxon>Ascomycota</taxon>
        <taxon>Pezizomycotina</taxon>
        <taxon>Sordariomycetes</taxon>
        <taxon>Hypocreomycetidae</taxon>
        <taxon>Hypocreales</taxon>
        <taxon>Nectriaceae</taxon>
        <taxon>Fusarium</taxon>
        <taxon>Fusarium oxysporum species complex</taxon>
    </lineage>
</organism>
<reference evidence="3" key="1">
    <citation type="submission" date="2016-09" db="EMBL/GenBank/DDBJ databases">
        <authorList>
            <person name="Guldener U."/>
        </authorList>
    </citation>
    <scope>NUCLEOTIDE SEQUENCE [LARGE SCALE GENOMIC DNA]</scope>
    <source>
        <strain evidence="3">V64-1</strain>
    </source>
</reference>
<feature type="compositionally biased region" description="Polar residues" evidence="1">
    <location>
        <begin position="34"/>
        <end position="44"/>
    </location>
</feature>
<dbReference type="EMBL" id="FMJY01000005">
    <property type="protein sequence ID" value="SCO84701.1"/>
    <property type="molecule type" value="Genomic_DNA"/>
</dbReference>
<dbReference type="OrthoDB" id="10378566at2759"/>
<accession>A0A2H3TG20</accession>
<gene>
    <name evidence="2" type="ORF">FRV6_08828</name>
</gene>
<feature type="region of interest" description="Disordered" evidence="1">
    <location>
        <begin position="1"/>
        <end position="59"/>
    </location>
</feature>
<proteinExistence type="predicted"/>
<evidence type="ECO:0000313" key="2">
    <source>
        <dbReference type="EMBL" id="SCO84701.1"/>
    </source>
</evidence>
<dbReference type="Proteomes" id="UP000219369">
    <property type="component" value="Unassembled WGS sequence"/>
</dbReference>
<evidence type="ECO:0000256" key="1">
    <source>
        <dbReference type="SAM" id="MobiDB-lite"/>
    </source>
</evidence>